<dbReference type="OrthoDB" id="2633870at2"/>
<keyword evidence="2" id="KW-1185">Reference proteome</keyword>
<reference evidence="1 2" key="1">
    <citation type="submission" date="2018-10" db="EMBL/GenBank/DDBJ databases">
        <title>An updated phylogeny of the Alphaproteobacteria reveals that the parasitic Rickettsiales and Holosporales have independent origins.</title>
        <authorList>
            <person name="Munoz-Gomez S.A."/>
            <person name="Hess S."/>
            <person name="Burger G."/>
            <person name="Lang B.F."/>
            <person name="Susko E."/>
            <person name="Slamovits C.H."/>
            <person name="Roger A.J."/>
        </authorList>
    </citation>
    <scope>NUCLEOTIDE SEQUENCE [LARGE SCALE GENOMIC DNA]</scope>
    <source>
        <strain evidence="1">HOLO01</strain>
    </source>
</reference>
<organism evidence="1 2">
    <name type="scientific">Candidatus Finniella inopinata</name>
    <dbReference type="NCBI Taxonomy" id="1696036"/>
    <lineage>
        <taxon>Bacteria</taxon>
        <taxon>Pseudomonadati</taxon>
        <taxon>Pseudomonadota</taxon>
        <taxon>Alphaproteobacteria</taxon>
        <taxon>Holosporales</taxon>
        <taxon>Candidatus Paracaedibacteraceae</taxon>
        <taxon>Candidatus Finniella</taxon>
    </lineage>
</organism>
<proteinExistence type="predicted"/>
<name>A0A4Q7DI84_9PROT</name>
<dbReference type="AlphaFoldDB" id="A0A4Q7DI84"/>
<accession>A0A4Q7DI84</accession>
<dbReference type="InterPro" id="IPR027417">
    <property type="entry name" value="P-loop_NTPase"/>
</dbReference>
<sequence>MDWKAFGFQDDPLQTSPVRKLTLDLFTGHNEELNLCQRVLNGHNVRLVIEGARGVGTTSFSNYLRFNAETQKKYFTPQTEIKVEQGWRLETLLAAIISNFIREIELLGQNEAILLDNRFKNAKALSARISETYRSFGVDAFGFGGSYSTHPGAVTQPVIVPSSTLGHHLEDLIQLVQSFGYTHGALFQLNNLDIGEIHSEHEMKYMLNALRDYTQIKGSNWIFVGDRGLRKFMAQHVDRLDDIISYEVSLNPIAVADLPEIINRRVNFFRESPKVELPIEEDVFTYLYHITQGRLRYVFGLVSRLLNRLHVGALTDRITLDLAKPMLVVLGRDRVRRADITPNEEYILSHLVANSAYSGEFERQFWFYPNGRSGLIRTVNPVLSERGFWFNSNTNQREANSPILSHFFTPSLFVISVVSCKGPSMFFCLVFS</sequence>
<dbReference type="EMBL" id="SCFB01000004">
    <property type="protein sequence ID" value="RZI46681.1"/>
    <property type="molecule type" value="Genomic_DNA"/>
</dbReference>
<evidence type="ECO:0000313" key="1">
    <source>
        <dbReference type="EMBL" id="RZI46681.1"/>
    </source>
</evidence>
<dbReference type="SUPFAM" id="SSF52540">
    <property type="entry name" value="P-loop containing nucleoside triphosphate hydrolases"/>
    <property type="match status" value="1"/>
</dbReference>
<evidence type="ECO:0000313" key="2">
    <source>
        <dbReference type="Proteomes" id="UP000293550"/>
    </source>
</evidence>
<protein>
    <submittedName>
        <fullName evidence="1">Uncharacterized protein</fullName>
    </submittedName>
</protein>
<gene>
    <name evidence="1" type="ORF">EQU50_03605</name>
</gene>
<dbReference type="RefSeq" id="WP_130153776.1">
    <property type="nucleotide sequence ID" value="NZ_SCFB01000004.1"/>
</dbReference>
<comment type="caution">
    <text evidence="1">The sequence shown here is derived from an EMBL/GenBank/DDBJ whole genome shotgun (WGS) entry which is preliminary data.</text>
</comment>
<dbReference type="Proteomes" id="UP000293550">
    <property type="component" value="Unassembled WGS sequence"/>
</dbReference>